<dbReference type="AlphaFoldDB" id="A0AA35Q1N9"/>
<comment type="caution">
    <text evidence="1">The sequence shown here is derived from an EMBL/GenBank/DDBJ whole genome shotgun (WGS) entry which is preliminary data.</text>
</comment>
<organism evidence="1 2">
    <name type="scientific">Clonostachys chloroleuca</name>
    <dbReference type="NCBI Taxonomy" id="1926264"/>
    <lineage>
        <taxon>Eukaryota</taxon>
        <taxon>Fungi</taxon>
        <taxon>Dikarya</taxon>
        <taxon>Ascomycota</taxon>
        <taxon>Pezizomycotina</taxon>
        <taxon>Sordariomycetes</taxon>
        <taxon>Hypocreomycetidae</taxon>
        <taxon>Hypocreales</taxon>
        <taxon>Bionectriaceae</taxon>
        <taxon>Clonostachys</taxon>
    </lineage>
</organism>
<evidence type="ECO:0000313" key="1">
    <source>
        <dbReference type="EMBL" id="CAI6092478.1"/>
    </source>
</evidence>
<dbReference type="EMBL" id="CABFNP030001210">
    <property type="protein sequence ID" value="CAI6092478.1"/>
    <property type="molecule type" value="Genomic_DNA"/>
</dbReference>
<evidence type="ECO:0000313" key="2">
    <source>
        <dbReference type="Proteomes" id="UP001160390"/>
    </source>
</evidence>
<sequence>MMLRLSFFLTVPGLALTIQASATGLN</sequence>
<accession>A0AA35Q1N9</accession>
<protein>
    <submittedName>
        <fullName evidence="1">Uncharacterized protein</fullName>
    </submittedName>
</protein>
<keyword evidence="2" id="KW-1185">Reference proteome</keyword>
<name>A0AA35Q1N9_9HYPO</name>
<gene>
    <name evidence="1" type="ORF">CCHLO57077_00017638</name>
</gene>
<reference evidence="1" key="1">
    <citation type="submission" date="2023-01" db="EMBL/GenBank/DDBJ databases">
        <authorList>
            <person name="Piombo E."/>
        </authorList>
    </citation>
    <scope>NUCLEOTIDE SEQUENCE</scope>
</reference>
<proteinExistence type="predicted"/>
<dbReference type="Proteomes" id="UP001160390">
    <property type="component" value="Unassembled WGS sequence"/>
</dbReference>